<feature type="transmembrane region" description="Helical" evidence="1">
    <location>
        <begin position="40"/>
        <end position="59"/>
    </location>
</feature>
<proteinExistence type="predicted"/>
<organism evidence="2 3">
    <name type="scientific">Granulicella mallensis</name>
    <dbReference type="NCBI Taxonomy" id="940614"/>
    <lineage>
        <taxon>Bacteria</taxon>
        <taxon>Pseudomonadati</taxon>
        <taxon>Acidobacteriota</taxon>
        <taxon>Terriglobia</taxon>
        <taxon>Terriglobales</taxon>
        <taxon>Acidobacteriaceae</taxon>
        <taxon>Granulicella</taxon>
    </lineage>
</organism>
<dbReference type="EMBL" id="JACHIO010000025">
    <property type="protein sequence ID" value="MBB5066232.1"/>
    <property type="molecule type" value="Genomic_DNA"/>
</dbReference>
<dbReference type="Proteomes" id="UP000584867">
    <property type="component" value="Unassembled WGS sequence"/>
</dbReference>
<evidence type="ECO:0000313" key="2">
    <source>
        <dbReference type="EMBL" id="MBB5066232.1"/>
    </source>
</evidence>
<feature type="transmembrane region" description="Helical" evidence="1">
    <location>
        <begin position="98"/>
        <end position="121"/>
    </location>
</feature>
<name>A0A7W7ZU71_9BACT</name>
<feature type="transmembrane region" description="Helical" evidence="1">
    <location>
        <begin position="65"/>
        <end position="86"/>
    </location>
</feature>
<evidence type="ECO:0000313" key="3">
    <source>
        <dbReference type="Proteomes" id="UP000584867"/>
    </source>
</evidence>
<keyword evidence="1" id="KW-1133">Transmembrane helix</keyword>
<keyword evidence="1" id="KW-0812">Transmembrane</keyword>
<evidence type="ECO:0000256" key="1">
    <source>
        <dbReference type="SAM" id="Phobius"/>
    </source>
</evidence>
<feature type="transmembrane region" description="Helical" evidence="1">
    <location>
        <begin position="133"/>
        <end position="155"/>
    </location>
</feature>
<gene>
    <name evidence="2" type="ORF">HDF15_004608</name>
</gene>
<keyword evidence="1" id="KW-0472">Membrane</keyword>
<reference evidence="2 3" key="1">
    <citation type="submission" date="2020-08" db="EMBL/GenBank/DDBJ databases">
        <title>Genomic Encyclopedia of Type Strains, Phase IV (KMG-V): Genome sequencing to study the core and pangenomes of soil and plant-associated prokaryotes.</title>
        <authorList>
            <person name="Whitman W."/>
        </authorList>
    </citation>
    <scope>NUCLEOTIDE SEQUENCE [LARGE SCALE GENOMIC DNA]</scope>
    <source>
        <strain evidence="2 3">X5P3</strain>
    </source>
</reference>
<comment type="caution">
    <text evidence="2">The sequence shown here is derived from an EMBL/GenBank/DDBJ whole genome shotgun (WGS) entry which is preliminary data.</text>
</comment>
<accession>A0A7W7ZU71</accession>
<protein>
    <submittedName>
        <fullName evidence="2">Uncharacterized protein</fullName>
    </submittedName>
</protein>
<feature type="transmembrane region" description="Helical" evidence="1">
    <location>
        <begin position="12"/>
        <end position="33"/>
    </location>
</feature>
<dbReference type="AlphaFoldDB" id="A0A7W7ZU71"/>
<sequence>MILGMSRSTFVVVHTSLSVVAIIGGFFVVFTFLNGTLSRLWNAVFLLTTTLTSASGFLFPRTRVTPGIVLGILSVTLLCIAIVALYGFRLRSHWRRIYVISALIPFYFNLVVLLAIMFARISVLQMLASATRGAAFSIAQVLLLILAIGVIAIAVKKFCLTPSSDLWKWNRVEGLPRDAGGS</sequence>
<dbReference type="RefSeq" id="WP_184259588.1">
    <property type="nucleotide sequence ID" value="NZ_JACHIO010000025.1"/>
</dbReference>